<evidence type="ECO:0000313" key="2">
    <source>
        <dbReference type="Proteomes" id="UP001165064"/>
    </source>
</evidence>
<dbReference type="EMBL" id="BSXS01003464">
    <property type="protein sequence ID" value="GME81342.1"/>
    <property type="molecule type" value="Genomic_DNA"/>
</dbReference>
<accession>A0ACB5T4F3</accession>
<protein>
    <submittedName>
        <fullName evidence="1">Unnamed protein product</fullName>
    </submittedName>
</protein>
<comment type="caution">
    <text evidence="1">The sequence shown here is derived from an EMBL/GenBank/DDBJ whole genome shotgun (WGS) entry which is preliminary data.</text>
</comment>
<reference evidence="1" key="1">
    <citation type="submission" date="2023-04" db="EMBL/GenBank/DDBJ databases">
        <title>Ambrosiozyma monospora NBRC 10751.</title>
        <authorList>
            <person name="Ichikawa N."/>
            <person name="Sato H."/>
            <person name="Tonouchi N."/>
        </authorList>
    </citation>
    <scope>NUCLEOTIDE SEQUENCE</scope>
    <source>
        <strain evidence="1">NBRC 10751</strain>
    </source>
</reference>
<proteinExistence type="predicted"/>
<sequence>MSTSNSNSNDDRLELGEDPKLIPQKRMLSFLFCKKVPPIPTEDERQVFPMYHTDVFSYLFFWWLTPLLTVGYKRTVQTEDFYLLDERDSIDFMFTRFQSIFKPRYKELQQIHIAKKCQFRGETIDTSSVEPSEDLQDFQISIWQFLVILFKTFSFQITLGTTLIMLYSCSLSCIPILQKQLIAFVEQRTSAENYVIGKGVGYAIGVALLIFTNGIIATHGYYQTSVIGAKLRALLIKVLLDKSFKMDARGHHDFPDGKINSIMSTDLNRIDYACIFAPFVIASPCSFAIALAMLIYNIGVSALVGVAVFTLATVMLGYFTKNFVRFRLTANVFTDKRVNYIKEILNNFKMIKYYGWEDAYLSKLTNVRGDETKELFKLQISRMVLKATAVSLPSITSMVSFCVLYALNDSSSVASVFASLSLFSALAEAYIMLPTAFASCTDAAIGVKRICELLSTGELEEDTSSSEDIFRNQHEKEVAINITDSTFEWDNFSTGDNEDDDESDEQKLEDYNQGTTDDETLIMKRAFPGLQEVDLTVRKGERS</sequence>
<name>A0ACB5T4F3_AMBMO</name>
<dbReference type="Proteomes" id="UP001165064">
    <property type="component" value="Unassembled WGS sequence"/>
</dbReference>
<organism evidence="1 2">
    <name type="scientific">Ambrosiozyma monospora</name>
    <name type="common">Yeast</name>
    <name type="synonym">Endomycopsis monosporus</name>
    <dbReference type="NCBI Taxonomy" id="43982"/>
    <lineage>
        <taxon>Eukaryota</taxon>
        <taxon>Fungi</taxon>
        <taxon>Dikarya</taxon>
        <taxon>Ascomycota</taxon>
        <taxon>Saccharomycotina</taxon>
        <taxon>Pichiomycetes</taxon>
        <taxon>Pichiales</taxon>
        <taxon>Pichiaceae</taxon>
        <taxon>Ambrosiozyma</taxon>
    </lineage>
</organism>
<evidence type="ECO:0000313" key="1">
    <source>
        <dbReference type="EMBL" id="GME81342.1"/>
    </source>
</evidence>
<gene>
    <name evidence="1" type="ORF">Amon02_000487900</name>
</gene>
<keyword evidence="2" id="KW-1185">Reference proteome</keyword>